<keyword evidence="9" id="KW-1185">Reference proteome</keyword>
<keyword evidence="4 6" id="KW-0975">Bacterial flagellum</keyword>
<evidence type="ECO:0000256" key="4">
    <source>
        <dbReference type="ARBA" id="ARBA00023143"/>
    </source>
</evidence>
<comment type="caution">
    <text evidence="8">The sequence shown here is derived from an EMBL/GenBank/DDBJ whole genome shotgun (WGS) entry which is preliminary data.</text>
</comment>
<evidence type="ECO:0000256" key="1">
    <source>
        <dbReference type="ARBA" id="ARBA00004117"/>
    </source>
</evidence>
<evidence type="ECO:0000259" key="7">
    <source>
        <dbReference type="Pfam" id="PF00460"/>
    </source>
</evidence>
<dbReference type="EMBL" id="BRXR01000001">
    <property type="protein sequence ID" value="GLC32346.1"/>
    <property type="molecule type" value="Genomic_DNA"/>
</dbReference>
<keyword evidence="8" id="KW-0282">Flagellum</keyword>
<evidence type="ECO:0000256" key="2">
    <source>
        <dbReference type="ARBA" id="ARBA00009677"/>
    </source>
</evidence>
<dbReference type="InterPro" id="IPR019776">
    <property type="entry name" value="Flagellar_basal_body_rod_CS"/>
</dbReference>
<gene>
    <name evidence="8" type="primary">flgB</name>
    <name evidence="8" type="ORF">bsdE14_37560</name>
</gene>
<evidence type="ECO:0000256" key="3">
    <source>
        <dbReference type="ARBA" id="ARBA00014376"/>
    </source>
</evidence>
<reference evidence="8 9" key="1">
    <citation type="journal article" date="2024" name="Int. J. Syst. Evol. Microbiol.">
        <title>Clostridium omnivorum sp. nov., isolated from anoxic soil under the treatment of reductive soil disinfestation.</title>
        <authorList>
            <person name="Ueki A."/>
            <person name="Tonouchi A."/>
            <person name="Kaku N."/>
            <person name="Honma S."/>
            <person name="Ueki K."/>
        </authorList>
    </citation>
    <scope>NUCLEOTIDE SEQUENCE [LARGE SCALE GENOMIC DNA]</scope>
    <source>
        <strain evidence="8 9">E14</strain>
    </source>
</reference>
<dbReference type="RefSeq" id="WP_264851649.1">
    <property type="nucleotide sequence ID" value="NZ_BRXR01000001.1"/>
</dbReference>
<protein>
    <recommendedName>
        <fullName evidence="3 6">Flagellar basal body rod protein FlgB</fullName>
    </recommendedName>
</protein>
<accession>A0ABQ5NB78</accession>
<dbReference type="NCBIfam" id="TIGR01396">
    <property type="entry name" value="FlgB"/>
    <property type="match status" value="1"/>
</dbReference>
<keyword evidence="8" id="KW-0969">Cilium</keyword>
<dbReference type="InterPro" id="IPR001444">
    <property type="entry name" value="Flag_bb_rod_N"/>
</dbReference>
<dbReference type="Proteomes" id="UP001208567">
    <property type="component" value="Unassembled WGS sequence"/>
</dbReference>
<evidence type="ECO:0000313" key="9">
    <source>
        <dbReference type="Proteomes" id="UP001208567"/>
    </source>
</evidence>
<comment type="function">
    <text evidence="5 6">Structural component of flagellum, the bacterial motility apparatus. Part of the rod structure of flagellar basal body.</text>
</comment>
<comment type="subcellular location">
    <subcellularLocation>
        <location evidence="1 6">Bacterial flagellum basal body</location>
    </subcellularLocation>
</comment>
<evidence type="ECO:0000256" key="6">
    <source>
        <dbReference type="PIRNR" id="PIRNR002889"/>
    </source>
</evidence>
<dbReference type="InterPro" id="IPR006300">
    <property type="entry name" value="FlgB"/>
</dbReference>
<name>A0ABQ5NB78_9CLOT</name>
<sequence>MDISKLSKSEQTYNLLKKGLDASALRSKVSANNIANINTKGYKRFNVSFEEYLQDSTENLNLKTTNNKHIPGESDEYGTIKVQQDTSTSMRADGNNVDIDNEMTNQAANAMMYNALISQVNSRLSMERYVISEGRR</sequence>
<comment type="subunit">
    <text evidence="6">The basal body constitutes a major portion of the flagellar organelle and consists of a number of rings mounted on a central rod.</text>
</comment>
<keyword evidence="8" id="KW-0966">Cell projection</keyword>
<organism evidence="8 9">
    <name type="scientific">Clostridium omnivorum</name>
    <dbReference type="NCBI Taxonomy" id="1604902"/>
    <lineage>
        <taxon>Bacteria</taxon>
        <taxon>Bacillati</taxon>
        <taxon>Bacillota</taxon>
        <taxon>Clostridia</taxon>
        <taxon>Eubacteriales</taxon>
        <taxon>Clostridiaceae</taxon>
        <taxon>Clostridium</taxon>
    </lineage>
</organism>
<dbReference type="PIRSF" id="PIRSF002889">
    <property type="entry name" value="Rod_FlgB"/>
    <property type="match status" value="1"/>
</dbReference>
<dbReference type="Pfam" id="PF00460">
    <property type="entry name" value="Flg_bb_rod"/>
    <property type="match status" value="1"/>
</dbReference>
<evidence type="ECO:0000256" key="5">
    <source>
        <dbReference type="ARBA" id="ARBA00024934"/>
    </source>
</evidence>
<evidence type="ECO:0000313" key="8">
    <source>
        <dbReference type="EMBL" id="GLC32346.1"/>
    </source>
</evidence>
<dbReference type="PROSITE" id="PS00588">
    <property type="entry name" value="FLAGELLA_BB_ROD"/>
    <property type="match status" value="1"/>
</dbReference>
<proteinExistence type="inferred from homology"/>
<feature type="domain" description="Flagellar basal body rod protein N-terminal" evidence="7">
    <location>
        <begin position="19"/>
        <end position="43"/>
    </location>
</feature>
<dbReference type="NCBIfam" id="NF009266">
    <property type="entry name" value="PRK12623.1"/>
    <property type="match status" value="1"/>
</dbReference>
<comment type="similarity">
    <text evidence="2 6">Belongs to the flagella basal body rod proteins family.</text>
</comment>